<dbReference type="HOGENOM" id="CLU_035260_1_0_1"/>
<feature type="compositionally biased region" description="Polar residues" evidence="4">
    <location>
        <begin position="532"/>
        <end position="549"/>
    </location>
</feature>
<dbReference type="InterPro" id="IPR028942">
    <property type="entry name" value="WHIM1_dom"/>
</dbReference>
<dbReference type="PANTHER" id="PTHR42107:SF1">
    <property type="entry name" value="WHIM1 DOMAIN-CONTAINING PROTEIN"/>
    <property type="match status" value="1"/>
</dbReference>
<feature type="compositionally biased region" description="Basic and acidic residues" evidence="4">
    <location>
        <begin position="550"/>
        <end position="560"/>
    </location>
</feature>
<feature type="coiled-coil region" evidence="3">
    <location>
        <begin position="269"/>
        <end position="299"/>
    </location>
</feature>
<protein>
    <recommendedName>
        <fullName evidence="5">WHIM1 domain-containing protein</fullName>
    </recommendedName>
</protein>
<feature type="region of interest" description="Disordered" evidence="4">
    <location>
        <begin position="314"/>
        <end position="454"/>
    </location>
</feature>
<evidence type="ECO:0000313" key="7">
    <source>
        <dbReference type="Proteomes" id="UP000017559"/>
    </source>
</evidence>
<dbReference type="Pfam" id="PF15612">
    <property type="entry name" value="WHIM1"/>
    <property type="match status" value="1"/>
</dbReference>
<feature type="region of interest" description="Disordered" evidence="4">
    <location>
        <begin position="493"/>
        <end position="572"/>
    </location>
</feature>
<dbReference type="GO" id="GO:0005634">
    <property type="term" value="C:nucleus"/>
    <property type="evidence" value="ECO:0007669"/>
    <property type="project" value="UniProtKB-SubCell"/>
</dbReference>
<comment type="caution">
    <text evidence="6">The sequence shown here is derived from an EMBL/GenBank/DDBJ whole genome shotgun (WGS) entry which is preliminary data.</text>
</comment>
<evidence type="ECO:0000256" key="2">
    <source>
        <dbReference type="ARBA" id="ARBA00023242"/>
    </source>
</evidence>
<feature type="compositionally biased region" description="Acidic residues" evidence="4">
    <location>
        <begin position="339"/>
        <end position="353"/>
    </location>
</feature>
<evidence type="ECO:0000256" key="1">
    <source>
        <dbReference type="ARBA" id="ARBA00004123"/>
    </source>
</evidence>
<organism evidence="6 7">
    <name type="scientific">Moniliophthora roreri (strain MCA 2997)</name>
    <name type="common">Cocoa frosty pod rot fungus</name>
    <name type="synonym">Crinipellis roreri</name>
    <dbReference type="NCBI Taxonomy" id="1381753"/>
    <lineage>
        <taxon>Eukaryota</taxon>
        <taxon>Fungi</taxon>
        <taxon>Dikarya</taxon>
        <taxon>Basidiomycota</taxon>
        <taxon>Agaricomycotina</taxon>
        <taxon>Agaricomycetes</taxon>
        <taxon>Agaricomycetidae</taxon>
        <taxon>Agaricales</taxon>
        <taxon>Marasmiineae</taxon>
        <taxon>Marasmiaceae</taxon>
        <taxon>Moniliophthora</taxon>
    </lineage>
</organism>
<evidence type="ECO:0000256" key="4">
    <source>
        <dbReference type="SAM" id="MobiDB-lite"/>
    </source>
</evidence>
<dbReference type="KEGG" id="mrr:Moror_318"/>
<keyword evidence="3" id="KW-0175">Coiled coil</keyword>
<name>V2XZB9_MONRO</name>
<feature type="region of interest" description="Disordered" evidence="4">
    <location>
        <begin position="237"/>
        <end position="262"/>
    </location>
</feature>
<dbReference type="PANTHER" id="PTHR42107">
    <property type="entry name" value="YALI0D24453P"/>
    <property type="match status" value="1"/>
</dbReference>
<feature type="compositionally biased region" description="Low complexity" evidence="4">
    <location>
        <begin position="354"/>
        <end position="369"/>
    </location>
</feature>
<dbReference type="OrthoDB" id="205403at2759"/>
<accession>V2XZB9</accession>
<dbReference type="EMBL" id="AWSO01000004">
    <property type="protein sequence ID" value="ESK98201.1"/>
    <property type="molecule type" value="Genomic_DNA"/>
</dbReference>
<keyword evidence="2" id="KW-0539">Nucleus</keyword>
<evidence type="ECO:0000259" key="5">
    <source>
        <dbReference type="Pfam" id="PF15612"/>
    </source>
</evidence>
<dbReference type="Proteomes" id="UP000017559">
    <property type="component" value="Unassembled WGS sequence"/>
</dbReference>
<feature type="region of interest" description="Disordered" evidence="4">
    <location>
        <begin position="160"/>
        <end position="188"/>
    </location>
</feature>
<dbReference type="STRING" id="1381753.V2XZB9"/>
<evidence type="ECO:0000256" key="3">
    <source>
        <dbReference type="SAM" id="Coils"/>
    </source>
</evidence>
<comment type="subcellular location">
    <subcellularLocation>
        <location evidence="1">Nucleus</location>
    </subcellularLocation>
</comment>
<gene>
    <name evidence="6" type="ORF">Moror_318</name>
</gene>
<evidence type="ECO:0000313" key="6">
    <source>
        <dbReference type="EMBL" id="ESK98201.1"/>
    </source>
</evidence>
<dbReference type="AlphaFoldDB" id="V2XZB9"/>
<feature type="compositionally biased region" description="Basic and acidic residues" evidence="4">
    <location>
        <begin position="242"/>
        <end position="253"/>
    </location>
</feature>
<keyword evidence="7" id="KW-1185">Reference proteome</keyword>
<reference evidence="6 7" key="1">
    <citation type="journal article" date="2014" name="BMC Genomics">
        <title>Genome and secretome analysis of the hemibiotrophic fungal pathogen, Moniliophthora roreri, which causes frosty pod rot disease of cacao: mechanisms of the biotrophic and necrotrophic phases.</title>
        <authorList>
            <person name="Meinhardt L.W."/>
            <person name="Costa G.G.L."/>
            <person name="Thomazella D.P.T."/>
            <person name="Teixeira P.J.P.L."/>
            <person name="Carazzolle M.F."/>
            <person name="Schuster S.C."/>
            <person name="Carlson J.E."/>
            <person name="Guiltinan M.J."/>
            <person name="Mieczkowski P."/>
            <person name="Farmer A."/>
            <person name="Ramaraj T."/>
            <person name="Crozier J."/>
            <person name="Davis R.E."/>
            <person name="Shao J."/>
            <person name="Melnick R.L."/>
            <person name="Pereira G.A.G."/>
            <person name="Bailey B.A."/>
        </authorList>
    </citation>
    <scope>NUCLEOTIDE SEQUENCE [LARGE SCALE GENOMIC DNA]</scope>
    <source>
        <strain evidence="6 7">MCA 2997</strain>
    </source>
</reference>
<feature type="domain" description="WHIM1" evidence="5">
    <location>
        <begin position="119"/>
        <end position="154"/>
    </location>
</feature>
<proteinExistence type="predicted"/>
<sequence length="572" mass="64271">MSGRGHVCPPSDAIHPSDRWESLFIYSFICKFTKLREKVEGLETPMDLENALLSNEPNTIVNSVLTRFILNLRPQARNLSTDQLSTTVASVLADYFKTPERTVFWDEDLHRNVDPLQGLEGGFYSASWDLKLKILRQLVELQLTHSAEIKGKIDRAWGVYHNKNKKKDGPTAPPPSEDPESQENLQLQPLGQDITRKRYWVADLSPRIYVSTNPWKITATFQTISSTREEYVAAIEQLKSNAPEEPKTKDTKSKSKKRPKTEIAHLQLIKGLEERLEDIDKELARVQKVRKKIEQRQQDLILAECRQLRSRRQTRRPAYYDNGGVDSEDEGDEYKQAEEENYEDDYDDPDAYDDMSSGSSRRTRGASSAIGQRRSTRTAVLNANGKREAAENPYSQWRGERRSARLGAPPELQLDYEPESIVKRARTEDSVISANSSEPPPSVKAESPAPSSANLKVKLKNTSAAALKPTEVALEEFGSKKKSKYWVYAVEPIPGAAPPAPTHDMEVDGTSSVKSDAEEERKPSKPFLNGNGPHTNGHTSNGDLHSSSSADHDMELRRSMEGSLSPIPMDET</sequence>
<feature type="compositionally biased region" description="Basic and acidic residues" evidence="4">
    <location>
        <begin position="420"/>
        <end position="429"/>
    </location>
</feature>